<dbReference type="PANTHER" id="PTHR21152">
    <property type="entry name" value="AMINOTRANSFERASE CLASS V"/>
    <property type="match status" value="1"/>
</dbReference>
<dbReference type="InterPro" id="IPR020578">
    <property type="entry name" value="Aminotrans_V_PyrdxlP_BS"/>
</dbReference>
<dbReference type="FunFam" id="3.40.640.10:FF:000027">
    <property type="entry name" value="Serine--pyruvate aminotransferase, mitochondrial"/>
    <property type="match status" value="1"/>
</dbReference>
<evidence type="ECO:0000259" key="10">
    <source>
        <dbReference type="Pfam" id="PF00266"/>
    </source>
</evidence>
<evidence type="ECO:0000256" key="9">
    <source>
        <dbReference type="RuleBase" id="RU004504"/>
    </source>
</evidence>
<evidence type="ECO:0000256" key="2">
    <source>
        <dbReference type="ARBA" id="ARBA00009236"/>
    </source>
</evidence>
<evidence type="ECO:0000313" key="12">
    <source>
        <dbReference type="Proteomes" id="UP000321901"/>
    </source>
</evidence>
<evidence type="ECO:0000256" key="3">
    <source>
        <dbReference type="ARBA" id="ARBA00022576"/>
    </source>
</evidence>
<organism evidence="11 12">
    <name type="scientific">Sporosarcina luteola</name>
    <dbReference type="NCBI Taxonomy" id="582850"/>
    <lineage>
        <taxon>Bacteria</taxon>
        <taxon>Bacillati</taxon>
        <taxon>Bacillota</taxon>
        <taxon>Bacilli</taxon>
        <taxon>Bacillales</taxon>
        <taxon>Caryophanaceae</taxon>
        <taxon>Sporosarcina</taxon>
    </lineage>
</organism>
<dbReference type="GO" id="GO:0019265">
    <property type="term" value="P:glycine biosynthetic process, by transamination of glyoxylate"/>
    <property type="evidence" value="ECO:0007669"/>
    <property type="project" value="TreeGrafter"/>
</dbReference>
<dbReference type="AlphaFoldDB" id="A0A511Z9C0"/>
<dbReference type="PROSITE" id="PS00595">
    <property type="entry name" value="AA_TRANSFER_CLASS_5"/>
    <property type="match status" value="1"/>
</dbReference>
<dbReference type="EMBL" id="BJYL01000032">
    <property type="protein sequence ID" value="GEN84050.1"/>
    <property type="molecule type" value="Genomic_DNA"/>
</dbReference>
<keyword evidence="5 7" id="KW-0663">Pyridoxal phosphate</keyword>
<dbReference type="InterPro" id="IPR015422">
    <property type="entry name" value="PyrdxlP-dep_Trfase_small"/>
</dbReference>
<comment type="cofactor">
    <cofactor evidence="1 7 9">
        <name>pyridoxal 5'-phosphate</name>
        <dbReference type="ChEBI" id="CHEBI:597326"/>
    </cofactor>
</comment>
<dbReference type="InterPro" id="IPR015424">
    <property type="entry name" value="PyrdxlP-dep_Trfase"/>
</dbReference>
<feature type="modified residue" description="N6-(pyridoxal phosphate)lysine" evidence="7">
    <location>
        <position position="193"/>
    </location>
</feature>
<comment type="caution">
    <text evidence="11">The sequence shown here is derived from an EMBL/GenBank/DDBJ whole genome shotgun (WGS) entry which is preliminary data.</text>
</comment>
<dbReference type="RefSeq" id="WP_147058562.1">
    <property type="nucleotide sequence ID" value="NZ_BJYL01000032.1"/>
</dbReference>
<dbReference type="Gene3D" id="3.40.640.10">
    <property type="entry name" value="Type I PLP-dependent aspartate aminotransferase-like (Major domain)"/>
    <property type="match status" value="1"/>
</dbReference>
<comment type="similarity">
    <text evidence="2 8">Belongs to the class-V pyridoxal-phosphate-dependent aminotransferase family.</text>
</comment>
<proteinExistence type="inferred from homology"/>
<evidence type="ECO:0000256" key="8">
    <source>
        <dbReference type="RuleBase" id="RU004075"/>
    </source>
</evidence>
<evidence type="ECO:0000256" key="5">
    <source>
        <dbReference type="ARBA" id="ARBA00022898"/>
    </source>
</evidence>
<keyword evidence="4 11" id="KW-0808">Transferase</keyword>
<dbReference type="GO" id="GO:0008453">
    <property type="term" value="F:alanine-glyoxylate transaminase activity"/>
    <property type="evidence" value="ECO:0007669"/>
    <property type="project" value="TreeGrafter"/>
</dbReference>
<dbReference type="InterPro" id="IPR024169">
    <property type="entry name" value="SP_NH2Trfase/AEP_transaminase"/>
</dbReference>
<keyword evidence="3 11" id="KW-0032">Aminotransferase</keyword>
<dbReference type="Gene3D" id="3.90.1150.10">
    <property type="entry name" value="Aspartate Aminotransferase, domain 1"/>
    <property type="match status" value="1"/>
</dbReference>
<evidence type="ECO:0000256" key="1">
    <source>
        <dbReference type="ARBA" id="ARBA00001933"/>
    </source>
</evidence>
<dbReference type="GO" id="GO:0004760">
    <property type="term" value="F:L-serine-pyruvate transaminase activity"/>
    <property type="evidence" value="ECO:0007669"/>
    <property type="project" value="TreeGrafter"/>
</dbReference>
<dbReference type="Pfam" id="PF00266">
    <property type="entry name" value="Aminotran_5"/>
    <property type="match status" value="1"/>
</dbReference>
<feature type="domain" description="Aminotransferase class V" evidence="10">
    <location>
        <begin position="9"/>
        <end position="327"/>
    </location>
</feature>
<evidence type="ECO:0000256" key="7">
    <source>
        <dbReference type="PIRSR" id="PIRSR000524-50"/>
    </source>
</evidence>
<dbReference type="PIRSF" id="PIRSF000524">
    <property type="entry name" value="SPT"/>
    <property type="match status" value="1"/>
</dbReference>
<evidence type="ECO:0000256" key="6">
    <source>
        <dbReference type="PIRSR" id="PIRSR000524-1"/>
    </source>
</evidence>
<evidence type="ECO:0000313" key="11">
    <source>
        <dbReference type="EMBL" id="GEN84050.1"/>
    </source>
</evidence>
<dbReference type="OrthoDB" id="389074at2"/>
<feature type="binding site" evidence="6">
    <location>
        <position position="336"/>
    </location>
    <ligand>
        <name>substrate</name>
    </ligand>
</feature>
<reference evidence="11 12" key="1">
    <citation type="submission" date="2019-07" db="EMBL/GenBank/DDBJ databases">
        <title>Whole genome shotgun sequence of Sporosarcina luteola NBRC 105378.</title>
        <authorList>
            <person name="Hosoyama A."/>
            <person name="Uohara A."/>
            <person name="Ohji S."/>
            <person name="Ichikawa N."/>
        </authorList>
    </citation>
    <scope>NUCLEOTIDE SEQUENCE [LARGE SCALE GENOMIC DNA]</scope>
    <source>
        <strain evidence="11 12">NBRC 105378</strain>
    </source>
</reference>
<dbReference type="Proteomes" id="UP000321901">
    <property type="component" value="Unassembled WGS sequence"/>
</dbReference>
<dbReference type="PANTHER" id="PTHR21152:SF40">
    <property type="entry name" value="ALANINE--GLYOXYLATE AMINOTRANSFERASE"/>
    <property type="match status" value="1"/>
</dbReference>
<keyword evidence="12" id="KW-1185">Reference proteome</keyword>
<name>A0A511Z9C0_9BACL</name>
<protein>
    <submittedName>
        <fullName evidence="11">Class V aminotransferase</fullName>
    </submittedName>
</protein>
<dbReference type="InterPro" id="IPR000192">
    <property type="entry name" value="Aminotrans_V_dom"/>
</dbReference>
<dbReference type="SUPFAM" id="SSF53383">
    <property type="entry name" value="PLP-dependent transferases"/>
    <property type="match status" value="1"/>
</dbReference>
<gene>
    <name evidence="11" type="ORF">SLU01_23620</name>
</gene>
<evidence type="ECO:0000256" key="4">
    <source>
        <dbReference type="ARBA" id="ARBA00022679"/>
    </source>
</evidence>
<sequence length="386" mass="42219">MLQDQHYLRIPGPTPIPPSVQRAMAQPMIGHRGDETSELLLSIKPMLKKVFGTKQDVLIIAGSGTSGLEAAVVNAVKPLDEVLVIVSGAFGERFVKICKAYGIKVHTYDVEWGKAFDPEDVRDFLQYFPMVKAVFATYCETSTGVMNPVDQLAKTIKEVSDALIIVDGVSCVGGVETKMDEWDVDMMVTGSQKAFMLPAGLTFIAASNRAWAVIDSNPNRGFYLDLKKYKENLDKNTTPFTPALSLLFGLEDALKLMEAEGLTQVYARHALMKEMTRAAFRAHDIPLLADEENASDTVTAVQPEDFDAELLRKVLKQEFGLSVAGGQGHLKGQIFRVGHMGYCSPADVLQTISMMEIGLLKIGKKIELGKGIAAAQQIYLAKGEDN</sequence>
<dbReference type="InterPro" id="IPR015421">
    <property type="entry name" value="PyrdxlP-dep_Trfase_major"/>
</dbReference>
<accession>A0A511Z9C0</accession>